<dbReference type="InterPro" id="IPR027417">
    <property type="entry name" value="P-loop_NTPase"/>
</dbReference>
<evidence type="ECO:0000259" key="1">
    <source>
        <dbReference type="Pfam" id="PF00931"/>
    </source>
</evidence>
<evidence type="ECO:0000313" key="3">
    <source>
        <dbReference type="EMBL" id="AOY82433.1"/>
    </source>
</evidence>
<evidence type="ECO:0000259" key="2">
    <source>
        <dbReference type="Pfam" id="PF26355"/>
    </source>
</evidence>
<dbReference type="Pfam" id="PF00931">
    <property type="entry name" value="NB-ARC"/>
    <property type="match status" value="1"/>
</dbReference>
<dbReference type="InterPro" id="IPR058651">
    <property type="entry name" value="HTH_VMAP-M9"/>
</dbReference>
<dbReference type="Proteomes" id="UP000176944">
    <property type="component" value="Chromosome"/>
</dbReference>
<dbReference type="EMBL" id="CP017708">
    <property type="protein sequence ID" value="AOY82433.1"/>
    <property type="molecule type" value="Genomic_DNA"/>
</dbReference>
<feature type="domain" description="NB-ARC" evidence="1">
    <location>
        <begin position="119"/>
        <end position="221"/>
    </location>
</feature>
<dbReference type="Gene3D" id="3.40.50.300">
    <property type="entry name" value="P-loop containing nucleotide triphosphate hydrolases"/>
    <property type="match status" value="1"/>
</dbReference>
<dbReference type="PRINTS" id="PR00364">
    <property type="entry name" value="DISEASERSIST"/>
</dbReference>
<name>A0A1D9G4B7_MOOP1</name>
<proteinExistence type="predicted"/>
<gene>
    <name evidence="3" type="ORF">BJP36_23505</name>
</gene>
<evidence type="ECO:0000313" key="4">
    <source>
        <dbReference type="Proteomes" id="UP000176944"/>
    </source>
</evidence>
<dbReference type="InterPro" id="IPR002182">
    <property type="entry name" value="NB-ARC"/>
</dbReference>
<accession>A0A1D9G4B7</accession>
<dbReference type="SUPFAM" id="SSF52540">
    <property type="entry name" value="P-loop containing nucleoside triphosphate hydrolases"/>
    <property type="match status" value="1"/>
</dbReference>
<dbReference type="GO" id="GO:0043531">
    <property type="term" value="F:ADP binding"/>
    <property type="evidence" value="ECO:0007669"/>
    <property type="project" value="InterPro"/>
</dbReference>
<protein>
    <submittedName>
        <fullName evidence="3">NB-ARC domain-containing protein</fullName>
    </submittedName>
</protein>
<dbReference type="PANTHER" id="PTHR36766">
    <property type="entry name" value="PLANT BROAD-SPECTRUM MILDEW RESISTANCE PROTEIN RPW8"/>
    <property type="match status" value="1"/>
</dbReference>
<dbReference type="PANTHER" id="PTHR36766:SF30">
    <property type="entry name" value="TIR-NBS TYPE DISEASE RESISTANCE PROTEIN-RELATED"/>
    <property type="match status" value="1"/>
</dbReference>
<dbReference type="Pfam" id="PF26355">
    <property type="entry name" value="HTH_VMAP-M9"/>
    <property type="match status" value="1"/>
</dbReference>
<organism evidence="3 4">
    <name type="scientific">Moorena producens (strain JHB)</name>
    <dbReference type="NCBI Taxonomy" id="1454205"/>
    <lineage>
        <taxon>Bacteria</taxon>
        <taxon>Bacillati</taxon>
        <taxon>Cyanobacteriota</taxon>
        <taxon>Cyanophyceae</taxon>
        <taxon>Coleofasciculales</taxon>
        <taxon>Coleofasciculaceae</taxon>
        <taxon>Moorena</taxon>
    </lineage>
</organism>
<reference evidence="4" key="1">
    <citation type="submission" date="2016-10" db="EMBL/GenBank/DDBJ databases">
        <title>Comparative genomics uncovers the prolific and rare metabolic potential of the cyanobacterial genus Moorea.</title>
        <authorList>
            <person name="Leao T."/>
            <person name="Castelao G."/>
            <person name="Korobeynikov A."/>
            <person name="Monroe E.A."/>
            <person name="Podell S."/>
            <person name="Glukhov E."/>
            <person name="Allen E."/>
            <person name="Gerwick W.H."/>
            <person name="Gerwick L."/>
        </authorList>
    </citation>
    <scope>NUCLEOTIDE SEQUENCE [LARGE SCALE GENOMIC DNA]</scope>
    <source>
        <strain evidence="4">JHB</strain>
    </source>
</reference>
<dbReference type="AlphaFoldDB" id="A0A1D9G4B7"/>
<sequence length="442" mass="50126">MDIDKLLTQLNNLLIGKGEKELSPRDQKIIQDSWAGKTYEEMNIPGYTTDYIKKMAAPSLWKKLSDLTGQRVTKKNIRLVLESVPQPSSSIPEQTESSPLLKLDLSDAPYVSDFYGRTNELAQLEQWIVTDNSPLVAILGITGIGKTALSVKLVEQIKDQFEYVIWRTLNHTPSVEELLSDLIQFLSNHQENPSSTTLNNLLSRLMYYLNQHRCLVVLDQVEAILDAGQSSGIYKEGYQGYGNLLHSIGYKRHQSCLLLTSQEPPQEVKELVIREVRIREFQLKGLRKEEAKPLLSKDGLCKSVHGMGQLIDSYKGHPLALKIAVRTIQNCHNGKISDFLKGSLFIGDVLINMFDKQFSHLSDFDQELMNYLAMATEPVSTQYLLAQFSSYPNRASSEIKTSLNNLLQRSLIEKKSQDMGEVFFTLDPVIKKYLNKRFYQGG</sequence>
<feature type="domain" description="vWA-MoxR associated protein N-terminal HTH" evidence="2">
    <location>
        <begin position="1"/>
        <end position="83"/>
    </location>
</feature>